<sequence length="73" mass="8282">MNKKLLLQDIITSVAQKLANAFSGGTDYICHEFTNSSKQAFARSGLPESQTCDQRNLEYGYYALGMPRFLSRW</sequence>
<protein>
    <submittedName>
        <fullName evidence="1">Uncharacterized protein</fullName>
    </submittedName>
</protein>
<proteinExistence type="predicted"/>
<gene>
    <name evidence="1" type="ORF">Hypma_003778</name>
</gene>
<organism evidence="1 2">
    <name type="scientific">Hypsizygus marmoreus</name>
    <name type="common">White beech mushroom</name>
    <name type="synonym">Agaricus marmoreus</name>
    <dbReference type="NCBI Taxonomy" id="39966"/>
    <lineage>
        <taxon>Eukaryota</taxon>
        <taxon>Fungi</taxon>
        <taxon>Dikarya</taxon>
        <taxon>Basidiomycota</taxon>
        <taxon>Agaricomycotina</taxon>
        <taxon>Agaricomycetes</taxon>
        <taxon>Agaricomycetidae</taxon>
        <taxon>Agaricales</taxon>
        <taxon>Tricholomatineae</taxon>
        <taxon>Lyophyllaceae</taxon>
        <taxon>Hypsizygus</taxon>
    </lineage>
</organism>
<name>A0A369K4B7_HYPMA</name>
<accession>A0A369K4B7</accession>
<comment type="caution">
    <text evidence="1">The sequence shown here is derived from an EMBL/GenBank/DDBJ whole genome shotgun (WGS) entry which is preliminary data.</text>
</comment>
<keyword evidence="2" id="KW-1185">Reference proteome</keyword>
<reference evidence="1" key="1">
    <citation type="submission" date="2018-04" db="EMBL/GenBank/DDBJ databases">
        <title>Whole genome sequencing of Hypsizygus marmoreus.</title>
        <authorList>
            <person name="Choi I.-G."/>
            <person name="Min B."/>
            <person name="Kim J.-G."/>
            <person name="Kim S."/>
            <person name="Oh Y.-L."/>
            <person name="Kong W.-S."/>
            <person name="Park H."/>
            <person name="Jeong J."/>
            <person name="Song E.-S."/>
        </authorList>
    </citation>
    <scope>NUCLEOTIDE SEQUENCE [LARGE SCALE GENOMIC DNA]</scope>
    <source>
        <strain evidence="1">51987-8</strain>
    </source>
</reference>
<evidence type="ECO:0000313" key="2">
    <source>
        <dbReference type="Proteomes" id="UP000076154"/>
    </source>
</evidence>
<dbReference type="AlphaFoldDB" id="A0A369K4B7"/>
<dbReference type="Proteomes" id="UP000076154">
    <property type="component" value="Unassembled WGS sequence"/>
</dbReference>
<dbReference type="InParanoid" id="A0A369K4B7"/>
<dbReference type="EMBL" id="LUEZ02000015">
    <property type="protein sequence ID" value="RDB27495.1"/>
    <property type="molecule type" value="Genomic_DNA"/>
</dbReference>
<evidence type="ECO:0000313" key="1">
    <source>
        <dbReference type="EMBL" id="RDB27495.1"/>
    </source>
</evidence>